<evidence type="ECO:0000313" key="1">
    <source>
        <dbReference type="EMBL" id="KAK5629247.1"/>
    </source>
</evidence>
<protein>
    <submittedName>
        <fullName evidence="1">Uncharacterized protein</fullName>
    </submittedName>
</protein>
<keyword evidence="2" id="KW-1185">Reference proteome</keyword>
<dbReference type="Proteomes" id="UP001305414">
    <property type="component" value="Unassembled WGS sequence"/>
</dbReference>
<sequence length="92" mass="9803">MRSTSVDGGLKSLCELHAPFLLHLADAEESDANHADDEGGKEREGALVVVLVGVPCITAYCVKGADDAARNDEADEEAYADSKPYLFCFIGQ</sequence>
<evidence type="ECO:0000313" key="2">
    <source>
        <dbReference type="Proteomes" id="UP001305414"/>
    </source>
</evidence>
<name>A0AAN7UIM0_9PEZI</name>
<gene>
    <name evidence="1" type="ORF">RRF57_004962</name>
</gene>
<reference evidence="1 2" key="1">
    <citation type="submission" date="2023-10" db="EMBL/GenBank/DDBJ databases">
        <title>Draft genome sequence of Xylaria bambusicola isolate GMP-LS, the root and basal stem rot pathogen of sugarcane in Indonesia.</title>
        <authorList>
            <person name="Selvaraj P."/>
            <person name="Muralishankar V."/>
            <person name="Muruganantham S."/>
            <person name="Sp S."/>
            <person name="Haryani S."/>
            <person name="Lau K.J.X."/>
            <person name="Naqvi N.I."/>
        </authorList>
    </citation>
    <scope>NUCLEOTIDE SEQUENCE [LARGE SCALE GENOMIC DNA]</scope>
    <source>
        <strain evidence="1">GMP-LS</strain>
    </source>
</reference>
<organism evidence="1 2">
    <name type="scientific">Xylaria bambusicola</name>
    <dbReference type="NCBI Taxonomy" id="326684"/>
    <lineage>
        <taxon>Eukaryota</taxon>
        <taxon>Fungi</taxon>
        <taxon>Dikarya</taxon>
        <taxon>Ascomycota</taxon>
        <taxon>Pezizomycotina</taxon>
        <taxon>Sordariomycetes</taxon>
        <taxon>Xylariomycetidae</taxon>
        <taxon>Xylariales</taxon>
        <taxon>Xylariaceae</taxon>
        <taxon>Xylaria</taxon>
    </lineage>
</organism>
<proteinExistence type="predicted"/>
<dbReference type="AlphaFoldDB" id="A0AAN7UIM0"/>
<comment type="caution">
    <text evidence="1">The sequence shown here is derived from an EMBL/GenBank/DDBJ whole genome shotgun (WGS) entry which is preliminary data.</text>
</comment>
<accession>A0AAN7UIM0</accession>
<dbReference type="EMBL" id="JAWHQM010000011">
    <property type="protein sequence ID" value="KAK5629247.1"/>
    <property type="molecule type" value="Genomic_DNA"/>
</dbReference>